<protein>
    <submittedName>
        <fullName evidence="2">Uncharacterized protein LOC127751104</fullName>
    </submittedName>
</protein>
<sequence>MSILLDLYSCGDRDRKNATEAVLEDARRRFKKEILLKTKEVHLIAFELIDNALKEYEFVDLDETFDEPAELAAAAALDRPLERISGDTSKPVMDHHLDEQHLALKDPAQFKVNFIS</sequence>
<accession>A0A9C6X6U9</accession>
<dbReference type="GeneID" id="127751104"/>
<dbReference type="KEGG" id="foc:127751104"/>
<dbReference type="Proteomes" id="UP000504606">
    <property type="component" value="Unplaced"/>
</dbReference>
<dbReference type="RefSeq" id="XP_052130128.1">
    <property type="nucleotide sequence ID" value="XM_052274168.1"/>
</dbReference>
<dbReference type="AlphaFoldDB" id="A0A9C6X6U9"/>
<reference evidence="2" key="1">
    <citation type="submission" date="2025-08" db="UniProtKB">
        <authorList>
            <consortium name="RefSeq"/>
        </authorList>
    </citation>
    <scope>IDENTIFICATION</scope>
    <source>
        <tissue evidence="2">Whole organism</tissue>
    </source>
</reference>
<proteinExistence type="predicted"/>
<evidence type="ECO:0000313" key="2">
    <source>
        <dbReference type="RefSeq" id="XP_052130128.1"/>
    </source>
</evidence>
<organism evidence="1 2">
    <name type="scientific">Frankliniella occidentalis</name>
    <name type="common">Western flower thrips</name>
    <name type="synonym">Euthrips occidentalis</name>
    <dbReference type="NCBI Taxonomy" id="133901"/>
    <lineage>
        <taxon>Eukaryota</taxon>
        <taxon>Metazoa</taxon>
        <taxon>Ecdysozoa</taxon>
        <taxon>Arthropoda</taxon>
        <taxon>Hexapoda</taxon>
        <taxon>Insecta</taxon>
        <taxon>Pterygota</taxon>
        <taxon>Neoptera</taxon>
        <taxon>Paraneoptera</taxon>
        <taxon>Thysanoptera</taxon>
        <taxon>Terebrantia</taxon>
        <taxon>Thripoidea</taxon>
        <taxon>Thripidae</taxon>
        <taxon>Frankliniella</taxon>
    </lineage>
</organism>
<keyword evidence="1" id="KW-1185">Reference proteome</keyword>
<evidence type="ECO:0000313" key="1">
    <source>
        <dbReference type="Proteomes" id="UP000504606"/>
    </source>
</evidence>
<gene>
    <name evidence="2" type="primary">LOC127751104</name>
</gene>
<name>A0A9C6X6U9_FRAOC</name>